<comment type="caution">
    <text evidence="9">The sequence shown here is derived from an EMBL/GenBank/DDBJ whole genome shotgun (WGS) entry which is preliminary data.</text>
</comment>
<dbReference type="GO" id="GO:0005634">
    <property type="term" value="C:nucleus"/>
    <property type="evidence" value="ECO:0007669"/>
    <property type="project" value="UniProtKB-SubCell"/>
</dbReference>
<feature type="domain" description="BHLH" evidence="8">
    <location>
        <begin position="96"/>
        <end position="146"/>
    </location>
</feature>
<dbReference type="Gene3D" id="4.10.280.10">
    <property type="entry name" value="Helix-loop-helix DNA-binding domain"/>
    <property type="match status" value="1"/>
</dbReference>
<dbReference type="InterPro" id="IPR036638">
    <property type="entry name" value="HLH_DNA-bd_sf"/>
</dbReference>
<sequence>MPDQERDPNMYSWPLSDFNNNNNDHLLQFLDFDNIDDVEPIKEGELEAEGGDGGGGGDGNNKTTRRRNRGKRSMMRSASGDDNKKDGDELDDDDGDVLETHIWTERERRKKMKNMFTDLHALLPHLPSKLDKATIIEEAVKYIQSLESELQKLQKRKEERLQLQQIHSASTTFDCPTSQWLQFAYDHNNNNNNNSSNNNNINGNNFLSAANNTENPINNIIGTSSNNNNNVNNYNNSLALGFQTWSSPNVVLNACGDLAHFCVCYPKKLRLYTTIFYVLEKYKIEVLSAHISTDHSRKFYMIQAQINGASNEFMDADSMVEIFKQAAAEMMMRLS</sequence>
<dbReference type="InterPro" id="IPR044278">
    <property type="entry name" value="BHLH95-like"/>
</dbReference>
<dbReference type="SMART" id="SM00353">
    <property type="entry name" value="HLH"/>
    <property type="match status" value="1"/>
</dbReference>
<evidence type="ECO:0000313" key="10">
    <source>
        <dbReference type="Proteomes" id="UP000634136"/>
    </source>
</evidence>
<dbReference type="SUPFAM" id="SSF47459">
    <property type="entry name" value="HLH, helix-loop-helix DNA-binding domain"/>
    <property type="match status" value="1"/>
</dbReference>
<dbReference type="GO" id="GO:0046983">
    <property type="term" value="F:protein dimerization activity"/>
    <property type="evidence" value="ECO:0007669"/>
    <property type="project" value="InterPro"/>
</dbReference>
<evidence type="ECO:0000259" key="8">
    <source>
        <dbReference type="PROSITE" id="PS50888"/>
    </source>
</evidence>
<evidence type="ECO:0000256" key="4">
    <source>
        <dbReference type="ARBA" id="ARBA00023163"/>
    </source>
</evidence>
<evidence type="ECO:0000313" key="9">
    <source>
        <dbReference type="EMBL" id="KAF7840828.1"/>
    </source>
</evidence>
<evidence type="ECO:0000256" key="6">
    <source>
        <dbReference type="SAM" id="Coils"/>
    </source>
</evidence>
<keyword evidence="10" id="KW-1185">Reference proteome</keyword>
<evidence type="ECO:0000256" key="1">
    <source>
        <dbReference type="ARBA" id="ARBA00004123"/>
    </source>
</evidence>
<accession>A0A834XAR7</accession>
<dbReference type="GO" id="GO:0003677">
    <property type="term" value="F:DNA binding"/>
    <property type="evidence" value="ECO:0007669"/>
    <property type="project" value="UniProtKB-KW"/>
</dbReference>
<keyword evidence="5" id="KW-0539">Nucleus</keyword>
<evidence type="ECO:0000256" key="5">
    <source>
        <dbReference type="ARBA" id="ARBA00023242"/>
    </source>
</evidence>
<name>A0A834XAR7_9FABA</name>
<feature type="coiled-coil region" evidence="6">
    <location>
        <begin position="136"/>
        <end position="163"/>
    </location>
</feature>
<dbReference type="Proteomes" id="UP000634136">
    <property type="component" value="Unassembled WGS sequence"/>
</dbReference>
<gene>
    <name evidence="9" type="ORF">G2W53_003126</name>
</gene>
<organism evidence="9 10">
    <name type="scientific">Senna tora</name>
    <dbReference type="NCBI Taxonomy" id="362788"/>
    <lineage>
        <taxon>Eukaryota</taxon>
        <taxon>Viridiplantae</taxon>
        <taxon>Streptophyta</taxon>
        <taxon>Embryophyta</taxon>
        <taxon>Tracheophyta</taxon>
        <taxon>Spermatophyta</taxon>
        <taxon>Magnoliopsida</taxon>
        <taxon>eudicotyledons</taxon>
        <taxon>Gunneridae</taxon>
        <taxon>Pentapetalae</taxon>
        <taxon>rosids</taxon>
        <taxon>fabids</taxon>
        <taxon>Fabales</taxon>
        <taxon>Fabaceae</taxon>
        <taxon>Caesalpinioideae</taxon>
        <taxon>Cassia clade</taxon>
        <taxon>Senna</taxon>
    </lineage>
</organism>
<dbReference type="PANTHER" id="PTHR46772">
    <property type="entry name" value="BHLH DOMAIN-CONTAINING PROTEIN"/>
    <property type="match status" value="1"/>
</dbReference>
<reference evidence="9" key="1">
    <citation type="submission" date="2020-09" db="EMBL/GenBank/DDBJ databases">
        <title>Genome-Enabled Discovery of Anthraquinone Biosynthesis in Senna tora.</title>
        <authorList>
            <person name="Kang S.-H."/>
            <person name="Pandey R.P."/>
            <person name="Lee C.-M."/>
            <person name="Sim J.-S."/>
            <person name="Jeong J.-T."/>
            <person name="Choi B.-S."/>
            <person name="Jung M."/>
            <person name="Ginzburg D."/>
            <person name="Zhao K."/>
            <person name="Won S.Y."/>
            <person name="Oh T.-J."/>
            <person name="Yu Y."/>
            <person name="Kim N.-H."/>
            <person name="Lee O.R."/>
            <person name="Lee T.-H."/>
            <person name="Bashyal P."/>
            <person name="Kim T.-S."/>
            <person name="Lee W.-H."/>
            <person name="Kawkins C."/>
            <person name="Kim C.-K."/>
            <person name="Kim J.S."/>
            <person name="Ahn B.O."/>
            <person name="Rhee S.Y."/>
            <person name="Sohng J.K."/>
        </authorList>
    </citation>
    <scope>NUCLEOTIDE SEQUENCE</scope>
    <source>
        <tissue evidence="9">Leaf</tissue>
    </source>
</reference>
<dbReference type="EMBL" id="JAAIUW010000002">
    <property type="protein sequence ID" value="KAF7840828.1"/>
    <property type="molecule type" value="Genomic_DNA"/>
</dbReference>
<keyword evidence="6" id="KW-0175">Coiled coil</keyword>
<evidence type="ECO:0000256" key="7">
    <source>
        <dbReference type="SAM" id="MobiDB-lite"/>
    </source>
</evidence>
<dbReference type="CDD" id="cd11393">
    <property type="entry name" value="bHLH_AtbHLH_like"/>
    <property type="match status" value="1"/>
</dbReference>
<dbReference type="Pfam" id="PF00010">
    <property type="entry name" value="HLH"/>
    <property type="match status" value="1"/>
</dbReference>
<dbReference type="PROSITE" id="PS50888">
    <property type="entry name" value="BHLH"/>
    <property type="match status" value="1"/>
</dbReference>
<dbReference type="GO" id="GO:0003700">
    <property type="term" value="F:DNA-binding transcription factor activity"/>
    <property type="evidence" value="ECO:0007669"/>
    <property type="project" value="InterPro"/>
</dbReference>
<dbReference type="InterPro" id="IPR045239">
    <property type="entry name" value="bHLH95_bHLH"/>
</dbReference>
<dbReference type="OrthoDB" id="1429358at2759"/>
<keyword evidence="4" id="KW-0804">Transcription</keyword>
<evidence type="ECO:0000256" key="3">
    <source>
        <dbReference type="ARBA" id="ARBA00023125"/>
    </source>
</evidence>
<protein>
    <submittedName>
        <fullName evidence="9">Transcription factor bHLH95-like</fullName>
    </submittedName>
</protein>
<dbReference type="AlphaFoldDB" id="A0A834XAR7"/>
<dbReference type="InterPro" id="IPR011598">
    <property type="entry name" value="bHLH_dom"/>
</dbReference>
<feature type="region of interest" description="Disordered" evidence="7">
    <location>
        <begin position="38"/>
        <end position="95"/>
    </location>
</feature>
<dbReference type="PANTHER" id="PTHR46772:SF8">
    <property type="entry name" value="TRANSCRIPTION FACTOR BHLH95"/>
    <property type="match status" value="1"/>
</dbReference>
<proteinExistence type="predicted"/>
<evidence type="ECO:0000256" key="2">
    <source>
        <dbReference type="ARBA" id="ARBA00023015"/>
    </source>
</evidence>
<comment type="subcellular location">
    <subcellularLocation>
        <location evidence="1">Nucleus</location>
    </subcellularLocation>
</comment>
<keyword evidence="3" id="KW-0238">DNA-binding</keyword>
<feature type="compositionally biased region" description="Basic residues" evidence="7">
    <location>
        <begin position="63"/>
        <end position="74"/>
    </location>
</feature>
<keyword evidence="2" id="KW-0805">Transcription regulation</keyword>
<dbReference type="GO" id="GO:0009960">
    <property type="term" value="P:endosperm development"/>
    <property type="evidence" value="ECO:0007669"/>
    <property type="project" value="InterPro"/>
</dbReference>